<feature type="compositionally biased region" description="Low complexity" evidence="3">
    <location>
        <begin position="9"/>
        <end position="55"/>
    </location>
</feature>
<keyword evidence="6" id="KW-1185">Reference proteome</keyword>
<dbReference type="InterPro" id="IPR027417">
    <property type="entry name" value="P-loop_NTPase"/>
</dbReference>
<feature type="region of interest" description="Disordered" evidence="3">
    <location>
        <begin position="1"/>
        <end position="55"/>
    </location>
</feature>
<dbReference type="RefSeq" id="WP_342591805.1">
    <property type="nucleotide sequence ID" value="NZ_BAAAJV010000041.1"/>
</dbReference>
<evidence type="ECO:0000256" key="2">
    <source>
        <dbReference type="ARBA" id="ARBA00022840"/>
    </source>
</evidence>
<protein>
    <submittedName>
        <fullName evidence="5">Iron complex transport system ATP-binding protein</fullName>
    </submittedName>
</protein>
<dbReference type="InterPro" id="IPR017871">
    <property type="entry name" value="ABC_transporter-like_CS"/>
</dbReference>
<dbReference type="Gene3D" id="3.40.50.300">
    <property type="entry name" value="P-loop containing nucleotide triphosphate hydrolases"/>
    <property type="match status" value="1"/>
</dbReference>
<dbReference type="PANTHER" id="PTHR42794:SF2">
    <property type="entry name" value="ABC TRANSPORTER ATP-BINDING PROTEIN"/>
    <property type="match status" value="1"/>
</dbReference>
<keyword evidence="1" id="KW-0547">Nucleotide-binding</keyword>
<accession>A0ABS4YMZ0</accession>
<evidence type="ECO:0000259" key="4">
    <source>
        <dbReference type="PROSITE" id="PS50893"/>
    </source>
</evidence>
<name>A0ABS4YMZ0_9MICO</name>
<dbReference type="SUPFAM" id="SSF52540">
    <property type="entry name" value="P-loop containing nucleoside triphosphate hydrolases"/>
    <property type="match status" value="1"/>
</dbReference>
<organism evidence="5 6">
    <name type="scientific">Brachybacterium fresconis</name>
    <dbReference type="NCBI Taxonomy" id="173363"/>
    <lineage>
        <taxon>Bacteria</taxon>
        <taxon>Bacillati</taxon>
        <taxon>Actinomycetota</taxon>
        <taxon>Actinomycetes</taxon>
        <taxon>Micrococcales</taxon>
        <taxon>Dermabacteraceae</taxon>
        <taxon>Brachybacterium</taxon>
    </lineage>
</organism>
<dbReference type="InterPro" id="IPR003439">
    <property type="entry name" value="ABC_transporter-like_ATP-bd"/>
</dbReference>
<evidence type="ECO:0000313" key="6">
    <source>
        <dbReference type="Proteomes" id="UP000698222"/>
    </source>
</evidence>
<sequence length="319" mass="33054">MSSADPAAPGRRTSGSPASGGRAPGSPASGRPASSRPASGRPASGGPAASADHPAPAAAPVLAAHGLHHSFGTTRVLRGVDVTVAAGEVVGLVGPNGSGKTTALRILHRALTPDAGQVRLEGRDLRGFTSRQRARRIAVMAQELTGEVPLSVADVVLLGRVPHAGPFGSTTDADLSIATDALDSAGARHLARREFGRLSGGERQRVLIARALAQQPRVLLMDEPTNHLDIGSQHHVLQIVRERGLATVVVLHDLNLAARYCDRVLLLDGGIVQADGPPREALAPELVSATYGVATERATAEDGTTQFLFRGRPVSRRVS</sequence>
<dbReference type="CDD" id="cd03214">
    <property type="entry name" value="ABC_Iron-Siderophores_B12_Hemin"/>
    <property type="match status" value="1"/>
</dbReference>
<dbReference type="Proteomes" id="UP000698222">
    <property type="component" value="Unassembled WGS sequence"/>
</dbReference>
<evidence type="ECO:0000256" key="1">
    <source>
        <dbReference type="ARBA" id="ARBA00022741"/>
    </source>
</evidence>
<keyword evidence="2 5" id="KW-0067">ATP-binding</keyword>
<evidence type="ECO:0000256" key="3">
    <source>
        <dbReference type="SAM" id="MobiDB-lite"/>
    </source>
</evidence>
<gene>
    <name evidence="5" type="ORF">JOF44_003002</name>
</gene>
<comment type="caution">
    <text evidence="5">The sequence shown here is derived from an EMBL/GenBank/DDBJ whole genome shotgun (WGS) entry which is preliminary data.</text>
</comment>
<feature type="domain" description="ABC transporter" evidence="4">
    <location>
        <begin position="62"/>
        <end position="294"/>
    </location>
</feature>
<dbReference type="PANTHER" id="PTHR42794">
    <property type="entry name" value="HEMIN IMPORT ATP-BINDING PROTEIN HMUV"/>
    <property type="match status" value="1"/>
</dbReference>
<dbReference type="InterPro" id="IPR003593">
    <property type="entry name" value="AAA+_ATPase"/>
</dbReference>
<reference evidence="5 6" key="1">
    <citation type="submission" date="2021-03" db="EMBL/GenBank/DDBJ databases">
        <title>Sequencing the genomes of 1000 actinobacteria strains.</title>
        <authorList>
            <person name="Klenk H.-P."/>
        </authorList>
    </citation>
    <scope>NUCLEOTIDE SEQUENCE [LARGE SCALE GENOMIC DNA]</scope>
    <source>
        <strain evidence="5 6">DSM 14564</strain>
    </source>
</reference>
<evidence type="ECO:0000313" key="5">
    <source>
        <dbReference type="EMBL" id="MBP2410099.1"/>
    </source>
</evidence>
<dbReference type="SMART" id="SM00382">
    <property type="entry name" value="AAA"/>
    <property type="match status" value="1"/>
</dbReference>
<dbReference type="Pfam" id="PF00005">
    <property type="entry name" value="ABC_tran"/>
    <property type="match status" value="1"/>
</dbReference>
<proteinExistence type="predicted"/>
<dbReference type="EMBL" id="JAGIOC010000001">
    <property type="protein sequence ID" value="MBP2410099.1"/>
    <property type="molecule type" value="Genomic_DNA"/>
</dbReference>
<dbReference type="PROSITE" id="PS50893">
    <property type="entry name" value="ABC_TRANSPORTER_2"/>
    <property type="match status" value="1"/>
</dbReference>
<dbReference type="PROSITE" id="PS00211">
    <property type="entry name" value="ABC_TRANSPORTER_1"/>
    <property type="match status" value="1"/>
</dbReference>
<dbReference type="GO" id="GO:0005524">
    <property type="term" value="F:ATP binding"/>
    <property type="evidence" value="ECO:0007669"/>
    <property type="project" value="UniProtKB-KW"/>
</dbReference>